<keyword evidence="4 5" id="KW-0694">RNA-binding</keyword>
<organism evidence="8 9">
    <name type="scientific">Gemmobacter fulvus</name>
    <dbReference type="NCBI Taxonomy" id="2840474"/>
    <lineage>
        <taxon>Bacteria</taxon>
        <taxon>Pseudomonadati</taxon>
        <taxon>Pseudomonadota</taxon>
        <taxon>Alphaproteobacteria</taxon>
        <taxon>Rhodobacterales</taxon>
        <taxon>Paracoccaceae</taxon>
        <taxon>Gemmobacter</taxon>
    </lineage>
</organism>
<protein>
    <submittedName>
        <fullName evidence="8">RsmB/NOP family class I SAM-dependent RNA methyltransferase</fullName>
    </submittedName>
</protein>
<comment type="similarity">
    <text evidence="5">Belongs to the class I-like SAM-binding methyltransferase superfamily. RsmB/NOP family.</text>
</comment>
<dbReference type="InterPro" id="IPR001678">
    <property type="entry name" value="MeTrfase_RsmB-F_NOP2_dom"/>
</dbReference>
<sequence>MTPAARLSAAMQILDRYLAGSPAEQALTNWGRGSRFAGSGDRNAVRDLVFDAIRCRRSHAALGGGETGRGLILGGLRAAGGDPAPLFTGEGHAPAPLRPEDDGRPPEAGAEALDYPDWLAPALAADLGADLPAIMDLLRHRAPVFLRVNRNRGTRDAAIAALAADDIQTEPHPLAETALRVTANARRIQASDAYSSGLVELQDAASQAVIAALPLVDGLRVLDYCAGGGGKALAMAAAARLRLLAHDADPRRMRDLPERARRAGAKISLLDTAQLAGQPPFDLVLADVPCSGSGSWRRAPEGKWLLTPERLADLCRLQAQILRDVAPLLRPGGWLAYATCSLLAQENEAQIAAFLAANPGWTRQSERRLTPLEGGDGFFVAVLRRDSRR</sequence>
<dbReference type="InterPro" id="IPR054728">
    <property type="entry name" value="RsmB-like_ferredoxin"/>
</dbReference>
<feature type="binding site" evidence="5">
    <location>
        <position position="287"/>
    </location>
    <ligand>
        <name>S-adenosyl-L-methionine</name>
        <dbReference type="ChEBI" id="CHEBI:59789"/>
    </ligand>
</feature>
<comment type="caution">
    <text evidence="5">Lacks conserved residue(s) required for the propagation of feature annotation.</text>
</comment>
<dbReference type="AlphaFoldDB" id="A0A975P7U8"/>
<keyword evidence="9" id="KW-1185">Reference proteome</keyword>
<proteinExistence type="inferred from homology"/>
<keyword evidence="2 5" id="KW-0808">Transferase</keyword>
<keyword evidence="3 5" id="KW-0949">S-adenosyl-L-methionine</keyword>
<evidence type="ECO:0000256" key="1">
    <source>
        <dbReference type="ARBA" id="ARBA00022603"/>
    </source>
</evidence>
<dbReference type="RefSeq" id="WP_215504330.1">
    <property type="nucleotide sequence ID" value="NZ_CP076361.1"/>
</dbReference>
<dbReference type="Gene3D" id="3.40.50.150">
    <property type="entry name" value="Vaccinia Virus protein VP39"/>
    <property type="match status" value="1"/>
</dbReference>
<dbReference type="PANTHER" id="PTHR22807:SF53">
    <property type="entry name" value="RIBOSOMAL RNA SMALL SUBUNIT METHYLTRANSFERASE B-RELATED"/>
    <property type="match status" value="1"/>
</dbReference>
<gene>
    <name evidence="8" type="ORF">KM031_00375</name>
</gene>
<dbReference type="GO" id="GO:0008173">
    <property type="term" value="F:RNA methyltransferase activity"/>
    <property type="evidence" value="ECO:0007669"/>
    <property type="project" value="InterPro"/>
</dbReference>
<evidence type="ECO:0000256" key="5">
    <source>
        <dbReference type="PROSITE-ProRule" id="PRU01023"/>
    </source>
</evidence>
<dbReference type="PANTHER" id="PTHR22807">
    <property type="entry name" value="NOP2 YEAST -RELATED NOL1/NOP2/FMU SUN DOMAIN-CONTAINING"/>
    <property type="match status" value="1"/>
</dbReference>
<feature type="binding site" evidence="5">
    <location>
        <position position="271"/>
    </location>
    <ligand>
        <name>S-adenosyl-L-methionine</name>
        <dbReference type="ChEBI" id="CHEBI:59789"/>
    </ligand>
</feature>
<dbReference type="Pfam" id="PF22458">
    <property type="entry name" value="RsmF-B_ferredox"/>
    <property type="match status" value="1"/>
</dbReference>
<evidence type="ECO:0000313" key="9">
    <source>
        <dbReference type="Proteomes" id="UP000679352"/>
    </source>
</evidence>
<dbReference type="Pfam" id="PF01189">
    <property type="entry name" value="Methyltr_RsmB-F"/>
    <property type="match status" value="1"/>
</dbReference>
<dbReference type="InterPro" id="IPR049560">
    <property type="entry name" value="MeTrfase_RsmB-F_NOP2_cat"/>
</dbReference>
<reference evidence="8" key="1">
    <citation type="submission" date="2021-06" db="EMBL/GenBank/DDBJ databases">
        <title>Direct submission.</title>
        <authorList>
            <person name="Lee C.-S."/>
            <person name="Jin L."/>
        </authorList>
    </citation>
    <scope>NUCLEOTIDE SEQUENCE</scope>
    <source>
        <strain evidence="8">Con5</strain>
    </source>
</reference>
<evidence type="ECO:0000256" key="4">
    <source>
        <dbReference type="ARBA" id="ARBA00022884"/>
    </source>
</evidence>
<dbReference type="EMBL" id="CP076361">
    <property type="protein sequence ID" value="QWK90421.1"/>
    <property type="molecule type" value="Genomic_DNA"/>
</dbReference>
<dbReference type="GO" id="GO:0003723">
    <property type="term" value="F:RNA binding"/>
    <property type="evidence" value="ECO:0007669"/>
    <property type="project" value="UniProtKB-UniRule"/>
</dbReference>
<dbReference type="GO" id="GO:0001510">
    <property type="term" value="P:RNA methylation"/>
    <property type="evidence" value="ECO:0007669"/>
    <property type="project" value="InterPro"/>
</dbReference>
<feature type="binding site" evidence="5">
    <location>
        <position position="247"/>
    </location>
    <ligand>
        <name>S-adenosyl-L-methionine</name>
        <dbReference type="ChEBI" id="CHEBI:59789"/>
    </ligand>
</feature>
<dbReference type="Proteomes" id="UP000679352">
    <property type="component" value="Chromosome"/>
</dbReference>
<evidence type="ECO:0000256" key="6">
    <source>
        <dbReference type="SAM" id="MobiDB-lite"/>
    </source>
</evidence>
<dbReference type="SUPFAM" id="SSF53335">
    <property type="entry name" value="S-adenosyl-L-methionine-dependent methyltransferases"/>
    <property type="match status" value="1"/>
</dbReference>
<dbReference type="PRINTS" id="PR02008">
    <property type="entry name" value="RCMTFAMILY"/>
</dbReference>
<dbReference type="KEGG" id="gfu:KM031_00375"/>
<keyword evidence="1 5" id="KW-0489">Methyltransferase</keyword>
<feature type="region of interest" description="Disordered" evidence="6">
    <location>
        <begin position="83"/>
        <end position="111"/>
    </location>
</feature>
<name>A0A975P7U8_9RHOB</name>
<accession>A0A975P7U8</accession>
<dbReference type="InterPro" id="IPR023267">
    <property type="entry name" value="RCMT"/>
</dbReference>
<feature type="domain" description="SAM-dependent MTase RsmB/NOP-type" evidence="7">
    <location>
        <begin position="134"/>
        <end position="389"/>
    </location>
</feature>
<dbReference type="PROSITE" id="PS51686">
    <property type="entry name" value="SAM_MT_RSMB_NOP"/>
    <property type="match status" value="1"/>
</dbReference>
<evidence type="ECO:0000256" key="3">
    <source>
        <dbReference type="ARBA" id="ARBA00022691"/>
    </source>
</evidence>
<evidence type="ECO:0000259" key="7">
    <source>
        <dbReference type="PROSITE" id="PS51686"/>
    </source>
</evidence>
<feature type="active site" description="Nucleophile" evidence="5">
    <location>
        <position position="340"/>
    </location>
</feature>
<evidence type="ECO:0000256" key="2">
    <source>
        <dbReference type="ARBA" id="ARBA00022679"/>
    </source>
</evidence>
<evidence type="ECO:0000313" key="8">
    <source>
        <dbReference type="EMBL" id="QWK90421.1"/>
    </source>
</evidence>
<dbReference type="InterPro" id="IPR029063">
    <property type="entry name" value="SAM-dependent_MTases_sf"/>
</dbReference>